<dbReference type="SUPFAM" id="SSF55298">
    <property type="entry name" value="YjgF-like"/>
    <property type="match status" value="1"/>
</dbReference>
<feature type="domain" description="Endoribonuclease L-PSP/chorismate mutase-like" evidence="1">
    <location>
        <begin position="6"/>
        <end position="148"/>
    </location>
</feature>
<evidence type="ECO:0000313" key="5">
    <source>
        <dbReference type="Proteomes" id="UP001277471"/>
    </source>
</evidence>
<dbReference type="InterPro" id="IPR035959">
    <property type="entry name" value="RutC-like_sf"/>
</dbReference>
<dbReference type="EMBL" id="CP032339">
    <property type="protein sequence ID" value="QCO08467.1"/>
    <property type="molecule type" value="Genomic_DNA"/>
</dbReference>
<evidence type="ECO:0000313" key="4">
    <source>
        <dbReference type="Proteomes" id="UP000298774"/>
    </source>
</evidence>
<reference evidence="3 4" key="1">
    <citation type="submission" date="2018-09" db="EMBL/GenBank/DDBJ databases">
        <title>Whole genome based analysis of evolution and adaptive divergence in Indian and Brazilian strains of Azospirillum brasilense.</title>
        <authorList>
            <person name="Singh C."/>
            <person name="Tripathi A.K."/>
        </authorList>
    </citation>
    <scope>NUCLEOTIDE SEQUENCE [LARGE SCALE GENOMIC DNA]</scope>
    <source>
        <strain evidence="3 4">MTCC4038</strain>
    </source>
</reference>
<dbReference type="KEGG" id="abf:AMK58_10885"/>
<accession>A0A0P0F923</accession>
<dbReference type="EMBL" id="JAWXYC010000004">
    <property type="protein sequence ID" value="MDX5954655.1"/>
    <property type="molecule type" value="Genomic_DNA"/>
</dbReference>
<keyword evidence="5" id="KW-1185">Reference proteome</keyword>
<dbReference type="CDD" id="cd02199">
    <property type="entry name" value="YjgF_YER057c_UK114_like_1"/>
    <property type="match status" value="1"/>
</dbReference>
<reference evidence="2 5" key="2">
    <citation type="submission" date="2023-11" db="EMBL/GenBank/DDBJ databases">
        <title>MicrobeMod: A computational toolkit for identifying prokaryotic methylation and restriction-modification with nanopore sequencing.</title>
        <authorList>
            <person name="Crits-Christoph A."/>
            <person name="Kang S.C."/>
            <person name="Lee H."/>
            <person name="Ostrov N."/>
        </authorList>
    </citation>
    <scope>NUCLEOTIDE SEQUENCE [LARGE SCALE GENOMIC DNA]</scope>
    <source>
        <strain evidence="2 5">ATCC 29145</strain>
    </source>
</reference>
<dbReference type="Gene3D" id="3.30.1330.40">
    <property type="entry name" value="RutC-like"/>
    <property type="match status" value="1"/>
</dbReference>
<protein>
    <submittedName>
        <fullName evidence="3">RidA family protein</fullName>
    </submittedName>
</protein>
<organism evidence="3 4">
    <name type="scientific">Azospirillum brasilense</name>
    <dbReference type="NCBI Taxonomy" id="192"/>
    <lineage>
        <taxon>Bacteria</taxon>
        <taxon>Pseudomonadati</taxon>
        <taxon>Pseudomonadota</taxon>
        <taxon>Alphaproteobacteria</taxon>
        <taxon>Rhodospirillales</taxon>
        <taxon>Azospirillaceae</taxon>
        <taxon>Azospirillum</taxon>
    </lineage>
</organism>
<sequence>MAGRIEARLKELGIELPQAAAPVAAYVPYTRSGNTLYVSGQVTVWNGERRFIGKLGQDFTVEQGQQAARLCALNIIAQAKAACGGDLDRVVRVLRLGGFVNGTPDFHDQPLVINGASELMMQVFGDAGKHARAAVGAPSLPGNVAVEVDAILELA</sequence>
<name>A0A0P0F923_AZOBR</name>
<dbReference type="PANTHER" id="PTHR43760:SF1">
    <property type="entry name" value="ENDORIBONUCLEASE L-PSP_CHORISMATE MUTASE-LIKE DOMAIN-CONTAINING PROTEIN"/>
    <property type="match status" value="1"/>
</dbReference>
<evidence type="ECO:0000259" key="1">
    <source>
        <dbReference type="Pfam" id="PF14588"/>
    </source>
</evidence>
<evidence type="ECO:0000313" key="2">
    <source>
        <dbReference type="EMBL" id="MDX5954655.1"/>
    </source>
</evidence>
<gene>
    <name evidence="3" type="ORF">D3868_05075</name>
    <name evidence="2" type="ORF">SIM66_26150</name>
</gene>
<dbReference type="Proteomes" id="UP000298774">
    <property type="component" value="Chromosome"/>
</dbReference>
<evidence type="ECO:0000313" key="3">
    <source>
        <dbReference type="EMBL" id="QCO08467.1"/>
    </source>
</evidence>
<dbReference type="RefSeq" id="WP_035671998.1">
    <property type="nucleotide sequence ID" value="NZ_CP012914.1"/>
</dbReference>
<dbReference type="PANTHER" id="PTHR43760">
    <property type="entry name" value="ENDORIBONUCLEASE-RELATED"/>
    <property type="match status" value="1"/>
</dbReference>
<proteinExistence type="predicted"/>
<dbReference type="InterPro" id="IPR013813">
    <property type="entry name" value="Endoribo_LPSP/chorism_mut-like"/>
</dbReference>
<dbReference type="Proteomes" id="UP001277471">
    <property type="component" value="Unassembled WGS sequence"/>
</dbReference>
<dbReference type="GeneID" id="56452475"/>
<dbReference type="AlphaFoldDB" id="A0A0P0F923"/>
<dbReference type="Pfam" id="PF14588">
    <property type="entry name" value="YjgF_endoribonc"/>
    <property type="match status" value="1"/>
</dbReference>